<protein>
    <submittedName>
        <fullName evidence="2">Uncharacterized protein</fullName>
    </submittedName>
</protein>
<feature type="region of interest" description="Disordered" evidence="1">
    <location>
        <begin position="19"/>
        <end position="59"/>
    </location>
</feature>
<accession>A0A834U9T0</accession>
<feature type="compositionally biased region" description="Low complexity" evidence="1">
    <location>
        <begin position="28"/>
        <end position="37"/>
    </location>
</feature>
<dbReference type="EMBL" id="JACSDY010000007">
    <property type="protein sequence ID" value="KAF7423874.1"/>
    <property type="molecule type" value="Genomic_DNA"/>
</dbReference>
<proteinExistence type="predicted"/>
<name>A0A834U9T0_VESPE</name>
<feature type="compositionally biased region" description="Gly residues" evidence="1">
    <location>
        <begin position="38"/>
        <end position="48"/>
    </location>
</feature>
<reference evidence="2" key="1">
    <citation type="journal article" date="2020" name="G3 (Bethesda)">
        <title>High-Quality Assemblies for Three Invasive Social Wasps from the &lt;i&gt;Vespula&lt;/i&gt; Genus.</title>
        <authorList>
            <person name="Harrop T.W.R."/>
            <person name="Guhlin J."/>
            <person name="McLaughlin G.M."/>
            <person name="Permina E."/>
            <person name="Stockwell P."/>
            <person name="Gilligan J."/>
            <person name="Le Lec M.F."/>
            <person name="Gruber M.A.M."/>
            <person name="Quinn O."/>
            <person name="Lovegrove M."/>
            <person name="Duncan E.J."/>
            <person name="Remnant E.J."/>
            <person name="Van Eeckhoven J."/>
            <person name="Graham B."/>
            <person name="Knapp R.A."/>
            <person name="Langford K.W."/>
            <person name="Kronenberg Z."/>
            <person name="Press M.O."/>
            <person name="Eacker S.M."/>
            <person name="Wilson-Rankin E.E."/>
            <person name="Purcell J."/>
            <person name="Lester P.J."/>
            <person name="Dearden P.K."/>
        </authorList>
    </citation>
    <scope>NUCLEOTIDE SEQUENCE</scope>
    <source>
        <strain evidence="2">Volc-1</strain>
    </source>
</reference>
<keyword evidence="3" id="KW-1185">Reference proteome</keyword>
<dbReference type="Proteomes" id="UP000600918">
    <property type="component" value="Unassembled WGS sequence"/>
</dbReference>
<evidence type="ECO:0000313" key="2">
    <source>
        <dbReference type="EMBL" id="KAF7423874.1"/>
    </source>
</evidence>
<sequence length="150" mass="15912">MIRASGINSILRITAARATAGSNGRSGGSNSSSSSSSSGGGGGSGGGRKNNNNNLRLGRRGGATRIAFSLSKGLEEKGPQALRRVGKDVKRMVSMDHLQLGTIVFDWSIGQMQSTMSPRFLLERQTLLRSPILVDRYPLGMGYDEIISNL</sequence>
<organism evidence="2 3">
    <name type="scientific">Vespula pensylvanica</name>
    <name type="common">Western yellow jacket</name>
    <name type="synonym">Wasp</name>
    <dbReference type="NCBI Taxonomy" id="30213"/>
    <lineage>
        <taxon>Eukaryota</taxon>
        <taxon>Metazoa</taxon>
        <taxon>Ecdysozoa</taxon>
        <taxon>Arthropoda</taxon>
        <taxon>Hexapoda</taxon>
        <taxon>Insecta</taxon>
        <taxon>Pterygota</taxon>
        <taxon>Neoptera</taxon>
        <taxon>Endopterygota</taxon>
        <taxon>Hymenoptera</taxon>
        <taxon>Apocrita</taxon>
        <taxon>Aculeata</taxon>
        <taxon>Vespoidea</taxon>
        <taxon>Vespidae</taxon>
        <taxon>Vespinae</taxon>
        <taxon>Vespula</taxon>
    </lineage>
</organism>
<comment type="caution">
    <text evidence="2">The sequence shown here is derived from an EMBL/GenBank/DDBJ whole genome shotgun (WGS) entry which is preliminary data.</text>
</comment>
<evidence type="ECO:0000256" key="1">
    <source>
        <dbReference type="SAM" id="MobiDB-lite"/>
    </source>
</evidence>
<gene>
    <name evidence="2" type="ORF">H0235_009157</name>
</gene>
<evidence type="ECO:0000313" key="3">
    <source>
        <dbReference type="Proteomes" id="UP000600918"/>
    </source>
</evidence>
<dbReference type="AlphaFoldDB" id="A0A834U9T0"/>